<reference evidence="1 2" key="1">
    <citation type="submission" date="2014-11" db="EMBL/GenBank/DDBJ databases">
        <title>Complete Genome Sequence of Pseudoalteromonas sp. Strain OCN003 Isolated from Kaneohe Bay, Oahu, Hawaii.</title>
        <authorList>
            <person name="Beurmann S."/>
            <person name="Videau P."/>
            <person name="Ushijima B."/>
            <person name="Smith A.M."/>
            <person name="Aeby G.S."/>
            <person name="Callahan S.M."/>
            <person name="Belcaid M."/>
        </authorList>
    </citation>
    <scope>NUCLEOTIDE SEQUENCE [LARGE SCALE GENOMIC DNA]</scope>
    <source>
        <strain evidence="1 2">OCN003</strain>
    </source>
</reference>
<keyword evidence="2" id="KW-1185">Reference proteome</keyword>
<dbReference type="HOGENOM" id="CLU_2685117_0_0_6"/>
<proteinExistence type="predicted"/>
<dbReference type="STRING" id="1348114.OM33_16815"/>
<accession>A0A0A7EJF8</accession>
<name>A0A0A7EJF8_9GAMM</name>
<evidence type="ECO:0000313" key="1">
    <source>
        <dbReference type="EMBL" id="AIY66779.1"/>
    </source>
</evidence>
<dbReference type="KEGG" id="pseo:OM33_16815"/>
<dbReference type="EMBL" id="CP009889">
    <property type="protein sequence ID" value="AIY66779.1"/>
    <property type="molecule type" value="Genomic_DNA"/>
</dbReference>
<sequence length="74" mass="9216">MFRCFLLVEFNSWSKSQKFAREWIKKMNVVHVLSEIKPFFFIFGTAYKSLQRFFNKEYEFVISDVYQHVYRRQT</sequence>
<dbReference type="Proteomes" id="UP000030341">
    <property type="component" value="Chromosome 2"/>
</dbReference>
<protein>
    <submittedName>
        <fullName evidence="1">Uncharacterized protein</fullName>
    </submittedName>
</protein>
<dbReference type="AlphaFoldDB" id="A0A0A7EJF8"/>
<evidence type="ECO:0000313" key="2">
    <source>
        <dbReference type="Proteomes" id="UP000030341"/>
    </source>
</evidence>
<gene>
    <name evidence="1" type="ORF">OM33_16815</name>
</gene>
<organism evidence="1 2">
    <name type="scientific">Pseudoalteromonas piratica</name>
    <dbReference type="NCBI Taxonomy" id="1348114"/>
    <lineage>
        <taxon>Bacteria</taxon>
        <taxon>Pseudomonadati</taxon>
        <taxon>Pseudomonadota</taxon>
        <taxon>Gammaproteobacteria</taxon>
        <taxon>Alteromonadales</taxon>
        <taxon>Pseudoalteromonadaceae</taxon>
        <taxon>Pseudoalteromonas</taxon>
    </lineage>
</organism>